<protein>
    <submittedName>
        <fullName evidence="4">Glycerophosphoryl diester phosphodiesterase membrane domain-containing protein</fullName>
    </submittedName>
</protein>
<dbReference type="InterPro" id="IPR018476">
    <property type="entry name" value="GlyceroP-diester-Pdiesterase_M"/>
</dbReference>
<reference evidence="5" key="1">
    <citation type="submission" date="2023-07" db="EMBL/GenBank/DDBJ databases">
        <title>30 novel species of actinomycetes from the DSMZ collection.</title>
        <authorList>
            <person name="Nouioui I."/>
        </authorList>
    </citation>
    <scope>NUCLEOTIDE SEQUENCE [LARGE SCALE GENOMIC DNA]</scope>
    <source>
        <strain evidence="5">DSM 44743</strain>
    </source>
</reference>
<dbReference type="RefSeq" id="WP_311514552.1">
    <property type="nucleotide sequence ID" value="NZ_JAVREP010000037.1"/>
</dbReference>
<dbReference type="EMBL" id="JAVREP010000037">
    <property type="protein sequence ID" value="MDT0332120.1"/>
    <property type="molecule type" value="Genomic_DNA"/>
</dbReference>
<dbReference type="Proteomes" id="UP001183390">
    <property type="component" value="Unassembled WGS sequence"/>
</dbReference>
<feature type="transmembrane region" description="Helical" evidence="2">
    <location>
        <begin position="343"/>
        <end position="368"/>
    </location>
</feature>
<keyword evidence="2" id="KW-0812">Transmembrane</keyword>
<dbReference type="PANTHER" id="PTHR33133">
    <property type="entry name" value="OS08G0107100 PROTEIN-RELATED"/>
    <property type="match status" value="1"/>
</dbReference>
<feature type="transmembrane region" description="Helical" evidence="2">
    <location>
        <begin position="304"/>
        <end position="337"/>
    </location>
</feature>
<comment type="caution">
    <text evidence="4">The sequence shown here is derived from an EMBL/GenBank/DDBJ whole genome shotgun (WGS) entry which is preliminary data.</text>
</comment>
<evidence type="ECO:0000313" key="5">
    <source>
        <dbReference type="Proteomes" id="UP001183390"/>
    </source>
</evidence>
<keyword evidence="5" id="KW-1185">Reference proteome</keyword>
<evidence type="ECO:0000256" key="2">
    <source>
        <dbReference type="SAM" id="Phobius"/>
    </source>
</evidence>
<feature type="compositionally biased region" description="Pro residues" evidence="1">
    <location>
        <begin position="104"/>
        <end position="118"/>
    </location>
</feature>
<gene>
    <name evidence="4" type="ORF">RM479_27235</name>
</gene>
<feature type="transmembrane region" description="Helical" evidence="2">
    <location>
        <begin position="250"/>
        <end position="283"/>
    </location>
</feature>
<feature type="compositionally biased region" description="Basic and acidic residues" evidence="1">
    <location>
        <begin position="1"/>
        <end position="10"/>
    </location>
</feature>
<evidence type="ECO:0000256" key="1">
    <source>
        <dbReference type="SAM" id="MobiDB-lite"/>
    </source>
</evidence>
<feature type="domain" description="Glycerophosphoryl diester phosphodiesterase membrane" evidence="3">
    <location>
        <begin position="359"/>
        <end position="479"/>
    </location>
</feature>
<organism evidence="4 5">
    <name type="scientific">Nocardiopsis lambiniae</name>
    <dbReference type="NCBI Taxonomy" id="3075539"/>
    <lineage>
        <taxon>Bacteria</taxon>
        <taxon>Bacillati</taxon>
        <taxon>Actinomycetota</taxon>
        <taxon>Actinomycetes</taxon>
        <taxon>Streptosporangiales</taxon>
        <taxon>Nocardiopsidaceae</taxon>
        <taxon>Nocardiopsis</taxon>
    </lineage>
</organism>
<accession>A0ABU2MJ85</accession>
<name>A0ABU2MJ85_9ACTN</name>
<feature type="transmembrane region" description="Helical" evidence="2">
    <location>
        <begin position="200"/>
        <end position="223"/>
    </location>
</feature>
<evidence type="ECO:0000259" key="3">
    <source>
        <dbReference type="Pfam" id="PF10110"/>
    </source>
</evidence>
<feature type="transmembrane region" description="Helical" evidence="2">
    <location>
        <begin position="399"/>
        <end position="420"/>
    </location>
</feature>
<keyword evidence="2" id="KW-1133">Transmembrane helix</keyword>
<proteinExistence type="predicted"/>
<feature type="compositionally biased region" description="Low complexity" evidence="1">
    <location>
        <begin position="27"/>
        <end position="38"/>
    </location>
</feature>
<dbReference type="PANTHER" id="PTHR33133:SF1">
    <property type="entry name" value="EXPRESSED PROTEIN-RELATED"/>
    <property type="match status" value="1"/>
</dbReference>
<dbReference type="Pfam" id="PF10110">
    <property type="entry name" value="GPDPase_memb"/>
    <property type="match status" value="1"/>
</dbReference>
<sequence length="507" mass="52369">MTQEDDHRNPSGETPEEPVNGGSPTSDAPGPDPWAAPGRESSVSGPQEPQRPSFAPADGASAGVPGFAAPGSGALSGRPGQAGYGQPEHGYTGPQAGRGYGPPGYGPPGYGPPQPGHPQDPARGFAAPGNGGQAYGPPGYGPPGQGHWQAGQGQQGYGYGGGHQAPPQVPKPGVVALRPMTLGDILNGAFSLIRRNPKTMVGLSMIVLAVSSIVSSIGFGGYMSDYGTFLDQMMNDPMSVGPDDPMPFSAWSIIAVYGGGLISYAGTVFLTGLLTTTVGMAVLGRRLSPGETWTAFRERIGPVIGLALLQLLISMGLSMVVMGATIGGVVMGVAVSFSGSEGLGIAIVVISLLFGLLGGGALALWIFIRIYFAMPIVVLERVGVGAALARSWRLTQGSWWRVFGIVLLSFILILFVSSLLSTPFSIVSIVPSFVGPGELWAAVASGAVMYVGNVLVYSVTTPFTVGVTTLLYVDLRMRREGLDLRLHTAALSGHDVGPEIYLPEPRA</sequence>
<evidence type="ECO:0000313" key="4">
    <source>
        <dbReference type="EMBL" id="MDT0332120.1"/>
    </source>
</evidence>
<feature type="transmembrane region" description="Helical" evidence="2">
    <location>
        <begin position="440"/>
        <end position="473"/>
    </location>
</feature>
<keyword evidence="2" id="KW-0472">Membrane</keyword>
<feature type="region of interest" description="Disordered" evidence="1">
    <location>
        <begin position="1"/>
        <end position="154"/>
    </location>
</feature>